<feature type="compositionally biased region" description="Basic and acidic residues" evidence="1">
    <location>
        <begin position="300"/>
        <end position="310"/>
    </location>
</feature>
<dbReference type="AlphaFoldDB" id="A0A8H4RX65"/>
<evidence type="ECO:0000256" key="1">
    <source>
        <dbReference type="SAM" id="MobiDB-lite"/>
    </source>
</evidence>
<name>A0A8H4RX65_9HELO</name>
<dbReference type="Proteomes" id="UP000566819">
    <property type="component" value="Unassembled WGS sequence"/>
</dbReference>
<organism evidence="2 3">
    <name type="scientific">Cudoniella acicularis</name>
    <dbReference type="NCBI Taxonomy" id="354080"/>
    <lineage>
        <taxon>Eukaryota</taxon>
        <taxon>Fungi</taxon>
        <taxon>Dikarya</taxon>
        <taxon>Ascomycota</taxon>
        <taxon>Pezizomycotina</taxon>
        <taxon>Leotiomycetes</taxon>
        <taxon>Helotiales</taxon>
        <taxon>Tricladiaceae</taxon>
        <taxon>Cudoniella</taxon>
    </lineage>
</organism>
<sequence length="693" mass="75664">MSKPGFRLTLAPLSPRTQKTLTAPFKPSPLNPARYENPSTSTLATPPTTPEKQQALLMHPQQQQQKPENKTTAMHELSRKMGFAGTDLAEFYAFFSQRELCHLILEYHATKAALGILNPEMKLKKPSSLYPQVLEALKDRHLKYVAEAYPKEGIYTHGENQVRFMARMIVEIRLMNDCGESCYDADLDICEFNAEMIKIIEMRFNEVSRGGRSEFVSLLQAAGKRYGFEFRYHTPDGKEVVWDKVPGNQKRKMLNSGSSERKAKRVDVGPKELVVNSTTGGASPKMEGAGKRLLAPARVAEADAEKKINTEEEGSSAKFPEPTGDNGADERKLAKPELRAASNEAAIGVDVPEQETRVLGTDDEATDGTNAQVISEEGGVNVKIPQPETEQVEADNGAMIDAETKAPFEEDVIGAETLDMKIEEVGIDNGELIGAETKASPKEDIMGLKFPEVKTEEVGADDREMSGAGTKAASERDIMACEFPEAMIGKNNADDFEMIDLDEIDDLFEQDGDGIDIPQLEIGELRAGEDMTTTETEVVSNNAEVTSDKLKNDRGDDNIMNDAGGDVWFEASETGNATHLADLSGDGASAEQVEPETEQKIEDPKGINPKMVDIAELKPAEDTPKGNGEVTEVTSAEEVEAAVEAQLLTESEASNSSKIENIEYSMAEGELDNTDGFFKEAMEAGAPDLEGFE</sequence>
<gene>
    <name evidence="2" type="ORF">G7Y89_g417</name>
</gene>
<protein>
    <submittedName>
        <fullName evidence="2">Uncharacterized protein</fullName>
    </submittedName>
</protein>
<keyword evidence="3" id="KW-1185">Reference proteome</keyword>
<feature type="compositionally biased region" description="Basic and acidic residues" evidence="1">
    <location>
        <begin position="259"/>
        <end position="270"/>
    </location>
</feature>
<accession>A0A8H4RX65</accession>
<comment type="caution">
    <text evidence="2">The sequence shown here is derived from an EMBL/GenBank/DDBJ whole genome shotgun (WGS) entry which is preliminary data.</text>
</comment>
<proteinExistence type="predicted"/>
<dbReference type="EMBL" id="JAAMPI010000015">
    <property type="protein sequence ID" value="KAF4637652.1"/>
    <property type="molecule type" value="Genomic_DNA"/>
</dbReference>
<feature type="region of interest" description="Disordered" evidence="1">
    <location>
        <begin position="249"/>
        <end position="330"/>
    </location>
</feature>
<reference evidence="2 3" key="1">
    <citation type="submission" date="2020-03" db="EMBL/GenBank/DDBJ databases">
        <title>Draft Genome Sequence of Cudoniella acicularis.</title>
        <authorList>
            <person name="Buettner E."/>
            <person name="Kellner H."/>
        </authorList>
    </citation>
    <scope>NUCLEOTIDE SEQUENCE [LARGE SCALE GENOMIC DNA]</scope>
    <source>
        <strain evidence="2 3">DSM 108380</strain>
    </source>
</reference>
<feature type="region of interest" description="Disordered" evidence="1">
    <location>
        <begin position="1"/>
        <end position="50"/>
    </location>
</feature>
<evidence type="ECO:0000313" key="3">
    <source>
        <dbReference type="Proteomes" id="UP000566819"/>
    </source>
</evidence>
<evidence type="ECO:0000313" key="2">
    <source>
        <dbReference type="EMBL" id="KAF4637652.1"/>
    </source>
</evidence>